<proteinExistence type="predicted"/>
<dbReference type="AlphaFoldDB" id="X1K954"/>
<organism evidence="1">
    <name type="scientific">marine sediment metagenome</name>
    <dbReference type="NCBI Taxonomy" id="412755"/>
    <lineage>
        <taxon>unclassified sequences</taxon>
        <taxon>metagenomes</taxon>
        <taxon>ecological metagenomes</taxon>
    </lineage>
</organism>
<accession>X1K954</accession>
<dbReference type="SUPFAM" id="SSF51735">
    <property type="entry name" value="NAD(P)-binding Rossmann-fold domains"/>
    <property type="match status" value="1"/>
</dbReference>
<reference evidence="1" key="1">
    <citation type="journal article" date="2014" name="Front. Microbiol.">
        <title>High frequency of phylogenetically diverse reductive dehalogenase-homologous genes in deep subseafloor sedimentary metagenomes.</title>
        <authorList>
            <person name="Kawai M."/>
            <person name="Futagami T."/>
            <person name="Toyoda A."/>
            <person name="Takaki Y."/>
            <person name="Nishi S."/>
            <person name="Hori S."/>
            <person name="Arai W."/>
            <person name="Tsubouchi T."/>
            <person name="Morono Y."/>
            <person name="Uchiyama I."/>
            <person name="Ito T."/>
            <person name="Fujiyama A."/>
            <person name="Inagaki F."/>
            <person name="Takami H."/>
        </authorList>
    </citation>
    <scope>NUCLEOTIDE SEQUENCE</scope>
    <source>
        <strain evidence="1">Expedition CK06-06</strain>
    </source>
</reference>
<gene>
    <name evidence="1" type="ORF">S03H2_58163</name>
</gene>
<evidence type="ECO:0000313" key="1">
    <source>
        <dbReference type="EMBL" id="GAH86779.1"/>
    </source>
</evidence>
<dbReference type="EMBL" id="BARU01037309">
    <property type="protein sequence ID" value="GAH86779.1"/>
    <property type="molecule type" value="Genomic_DNA"/>
</dbReference>
<name>X1K954_9ZZZZ</name>
<protein>
    <recommendedName>
        <fullName evidence="2">Inositol-3-phosphate synthase</fullName>
    </recommendedName>
</protein>
<comment type="caution">
    <text evidence="1">The sequence shown here is derived from an EMBL/GenBank/DDBJ whole genome shotgun (WGS) entry which is preliminary data.</text>
</comment>
<sequence>MKKIKIAIAGVGNCSSSLVQGINYYKYGVSYKPAAKATIEYKPATETECLKIAERPSV</sequence>
<evidence type="ECO:0008006" key="2">
    <source>
        <dbReference type="Google" id="ProtNLM"/>
    </source>
</evidence>
<dbReference type="Gene3D" id="3.40.50.720">
    <property type="entry name" value="NAD(P)-binding Rossmann-like Domain"/>
    <property type="match status" value="1"/>
</dbReference>
<dbReference type="InterPro" id="IPR036291">
    <property type="entry name" value="NAD(P)-bd_dom_sf"/>
</dbReference>